<reference evidence="1 2" key="1">
    <citation type="submission" date="2023-09" db="EMBL/GenBank/DDBJ databases">
        <title>Demequina sp. a novel bacteria isolated from Capsicum annuum.</title>
        <authorList>
            <person name="Humaira Z."/>
            <person name="Lee J."/>
            <person name="Cho D."/>
        </authorList>
    </citation>
    <scope>NUCLEOTIDE SEQUENCE [LARGE SCALE GENOMIC DNA]</scope>
    <source>
        <strain evidence="1 2">OYTSA14</strain>
    </source>
</reference>
<sequence>MRWRLLFADLEGAMAAHESRIFESEVADRTRGEHAGVGLSARLMANRGSHVAVTLRDGSRVSGDLVDGAGQWLLLHDPPRQRLIPAQGIVAIHGLPRRAAPMPEVERRLSLGAALRALARDRARVSVRTDGITMTGLLGVVGADHVEVAERASGELPAVVPFAAILEVGSAVG</sequence>
<proteinExistence type="predicted"/>
<evidence type="ECO:0000313" key="1">
    <source>
        <dbReference type="EMBL" id="WNM23860.1"/>
    </source>
</evidence>
<name>A0AA96F6X6_9MICO</name>
<keyword evidence="2" id="KW-1185">Reference proteome</keyword>
<dbReference type="AlphaFoldDB" id="A0AA96F6X6"/>
<evidence type="ECO:0000313" key="2">
    <source>
        <dbReference type="Proteomes" id="UP001304125"/>
    </source>
</evidence>
<organism evidence="1 2">
    <name type="scientific">Demequina capsici</name>
    <dbReference type="NCBI Taxonomy" id="3075620"/>
    <lineage>
        <taxon>Bacteria</taxon>
        <taxon>Bacillati</taxon>
        <taxon>Actinomycetota</taxon>
        <taxon>Actinomycetes</taxon>
        <taxon>Micrococcales</taxon>
        <taxon>Demequinaceae</taxon>
        <taxon>Demequina</taxon>
    </lineage>
</organism>
<dbReference type="Proteomes" id="UP001304125">
    <property type="component" value="Chromosome"/>
</dbReference>
<accession>A0AA96F6X6</accession>
<protein>
    <submittedName>
        <fullName evidence="1">Uncharacterized protein</fullName>
    </submittedName>
</protein>
<gene>
    <name evidence="1" type="ORF">RN606_10900</name>
</gene>
<dbReference type="EMBL" id="CP134879">
    <property type="protein sequence ID" value="WNM23860.1"/>
    <property type="molecule type" value="Genomic_DNA"/>
</dbReference>
<dbReference type="RefSeq" id="WP_313497096.1">
    <property type="nucleotide sequence ID" value="NZ_CP134879.1"/>
</dbReference>